<sequence>MHLPESVFTHQFSVQLAGLIFITRLCYLRANGGRVLKFAPTLKRSVIYGVIENLYPSLRVRVLLAGTNFANIELIRANEIANHERVHRRPCTPASQRSRQCVAGLSDRNSMFNGKTIDGKEWKMEGRSNSQPWRKYIENFQESIDTFRAGSVRHFPTSRPPAPTPRRIPLHPPVSTLIYLSL</sequence>
<reference evidence="1 2" key="1">
    <citation type="journal article" date="2019" name="Commun. Biol.">
        <title>The bagworm genome reveals a unique fibroin gene that provides high tensile strength.</title>
        <authorList>
            <person name="Kono N."/>
            <person name="Nakamura H."/>
            <person name="Ohtoshi R."/>
            <person name="Tomita M."/>
            <person name="Numata K."/>
            <person name="Arakawa K."/>
        </authorList>
    </citation>
    <scope>NUCLEOTIDE SEQUENCE [LARGE SCALE GENOMIC DNA]</scope>
</reference>
<dbReference type="Proteomes" id="UP000299102">
    <property type="component" value="Unassembled WGS sequence"/>
</dbReference>
<evidence type="ECO:0000313" key="2">
    <source>
        <dbReference type="Proteomes" id="UP000299102"/>
    </source>
</evidence>
<name>A0A4C1UW87_EUMVA</name>
<organism evidence="1 2">
    <name type="scientific">Eumeta variegata</name>
    <name type="common">Bagworm moth</name>
    <name type="synonym">Eumeta japonica</name>
    <dbReference type="NCBI Taxonomy" id="151549"/>
    <lineage>
        <taxon>Eukaryota</taxon>
        <taxon>Metazoa</taxon>
        <taxon>Ecdysozoa</taxon>
        <taxon>Arthropoda</taxon>
        <taxon>Hexapoda</taxon>
        <taxon>Insecta</taxon>
        <taxon>Pterygota</taxon>
        <taxon>Neoptera</taxon>
        <taxon>Endopterygota</taxon>
        <taxon>Lepidoptera</taxon>
        <taxon>Glossata</taxon>
        <taxon>Ditrysia</taxon>
        <taxon>Tineoidea</taxon>
        <taxon>Psychidae</taxon>
        <taxon>Oiketicinae</taxon>
        <taxon>Eumeta</taxon>
    </lineage>
</organism>
<evidence type="ECO:0000313" key="1">
    <source>
        <dbReference type="EMBL" id="GBP30064.1"/>
    </source>
</evidence>
<gene>
    <name evidence="1" type="ORF">EVAR_14581_1</name>
</gene>
<keyword evidence="2" id="KW-1185">Reference proteome</keyword>
<dbReference type="AlphaFoldDB" id="A0A4C1UW87"/>
<proteinExistence type="predicted"/>
<comment type="caution">
    <text evidence="1">The sequence shown here is derived from an EMBL/GenBank/DDBJ whole genome shotgun (WGS) entry which is preliminary data.</text>
</comment>
<dbReference type="EMBL" id="BGZK01000228">
    <property type="protein sequence ID" value="GBP30064.1"/>
    <property type="molecule type" value="Genomic_DNA"/>
</dbReference>
<accession>A0A4C1UW87</accession>
<protein>
    <submittedName>
        <fullName evidence="1">Uncharacterized protein</fullName>
    </submittedName>
</protein>